<protein>
    <recommendedName>
        <fullName evidence="3">DUF2247 domain-containing protein</fullName>
    </recommendedName>
</protein>
<name>A0ABR9E9L9_9GAMM</name>
<gene>
    <name evidence="1" type="ORF">PAUR_a0334</name>
</gene>
<dbReference type="Proteomes" id="UP000615755">
    <property type="component" value="Unassembled WGS sequence"/>
</dbReference>
<dbReference type="InterPro" id="IPR016630">
    <property type="entry name" value="UCP015278"/>
</dbReference>
<sequence>MGYLVTLPTYEFAVRLASYSWGELLSAVERQIVSRQFVIEHAMAELIVMEKYPDALLELASLNKGDDIHPYIDDLVENEVSVSDVDEKVLFLVLSWLFETKELYDEPLAIVEEIYADFDYPECISGFIRYMPSEEPSLGTVEENKLRLIGKWESYIDEKYREYNS</sequence>
<organism evidence="1 2">
    <name type="scientific">Pseudoalteromonas aurantia 208</name>
    <dbReference type="NCBI Taxonomy" id="1314867"/>
    <lineage>
        <taxon>Bacteria</taxon>
        <taxon>Pseudomonadati</taxon>
        <taxon>Pseudomonadota</taxon>
        <taxon>Gammaproteobacteria</taxon>
        <taxon>Alteromonadales</taxon>
        <taxon>Pseudoalteromonadaceae</taxon>
        <taxon>Pseudoalteromonas</taxon>
    </lineage>
</organism>
<dbReference type="Pfam" id="PF10004">
    <property type="entry name" value="DUF2247"/>
    <property type="match status" value="1"/>
</dbReference>
<reference evidence="1 2" key="1">
    <citation type="submission" date="2015-03" db="EMBL/GenBank/DDBJ databases">
        <title>Genome sequence of Pseudoalteromonas aurantia.</title>
        <authorList>
            <person name="Xie B.-B."/>
            <person name="Rong J.-C."/>
            <person name="Qin Q.-L."/>
            <person name="Zhang Y.-Z."/>
        </authorList>
    </citation>
    <scope>NUCLEOTIDE SEQUENCE [LARGE SCALE GENOMIC DNA]</scope>
    <source>
        <strain evidence="1 2">208</strain>
    </source>
</reference>
<comment type="caution">
    <text evidence="1">The sequence shown here is derived from an EMBL/GenBank/DDBJ whole genome shotgun (WGS) entry which is preliminary data.</text>
</comment>
<evidence type="ECO:0000313" key="1">
    <source>
        <dbReference type="EMBL" id="MBE0367039.1"/>
    </source>
</evidence>
<dbReference type="RefSeq" id="WP_192506505.1">
    <property type="nucleotide sequence ID" value="NZ_AQGV01000011.1"/>
</dbReference>
<dbReference type="EMBL" id="AQGV01000011">
    <property type="protein sequence ID" value="MBE0367039.1"/>
    <property type="molecule type" value="Genomic_DNA"/>
</dbReference>
<evidence type="ECO:0008006" key="3">
    <source>
        <dbReference type="Google" id="ProtNLM"/>
    </source>
</evidence>
<keyword evidence="2" id="KW-1185">Reference proteome</keyword>
<accession>A0ABR9E9L9</accession>
<proteinExistence type="predicted"/>
<dbReference type="PIRSF" id="PIRSF015278">
    <property type="entry name" value="UCP015278"/>
    <property type="match status" value="1"/>
</dbReference>
<evidence type="ECO:0000313" key="2">
    <source>
        <dbReference type="Proteomes" id="UP000615755"/>
    </source>
</evidence>